<feature type="transmembrane region" description="Helical" evidence="1">
    <location>
        <begin position="7"/>
        <end position="30"/>
    </location>
</feature>
<keyword evidence="3" id="KW-1185">Reference proteome</keyword>
<reference evidence="2 3" key="1">
    <citation type="submission" date="2024-01" db="EMBL/GenBank/DDBJ databases">
        <title>Genome assemblies of Stephania.</title>
        <authorList>
            <person name="Yang L."/>
        </authorList>
    </citation>
    <scope>NUCLEOTIDE SEQUENCE [LARGE SCALE GENOMIC DNA]</scope>
    <source>
        <strain evidence="2">JXDWG</strain>
        <tissue evidence="2">Leaf</tissue>
    </source>
</reference>
<comment type="caution">
    <text evidence="2">The sequence shown here is derived from an EMBL/GenBank/DDBJ whole genome shotgun (WGS) entry which is preliminary data.</text>
</comment>
<evidence type="ECO:0000313" key="3">
    <source>
        <dbReference type="Proteomes" id="UP001419268"/>
    </source>
</evidence>
<keyword evidence="1" id="KW-1133">Transmembrane helix</keyword>
<evidence type="ECO:0000256" key="1">
    <source>
        <dbReference type="SAM" id="Phobius"/>
    </source>
</evidence>
<organism evidence="2 3">
    <name type="scientific">Stephania cephalantha</name>
    <dbReference type="NCBI Taxonomy" id="152367"/>
    <lineage>
        <taxon>Eukaryota</taxon>
        <taxon>Viridiplantae</taxon>
        <taxon>Streptophyta</taxon>
        <taxon>Embryophyta</taxon>
        <taxon>Tracheophyta</taxon>
        <taxon>Spermatophyta</taxon>
        <taxon>Magnoliopsida</taxon>
        <taxon>Ranunculales</taxon>
        <taxon>Menispermaceae</taxon>
        <taxon>Menispermoideae</taxon>
        <taxon>Cissampelideae</taxon>
        <taxon>Stephania</taxon>
    </lineage>
</organism>
<gene>
    <name evidence="2" type="ORF">Scep_009922</name>
</gene>
<sequence length="123" mass="14039">MHRKQKVHFTISSCILFITNSTLLSCVLFITNSTTPIPFLSSEFVDNSNSASHFNSHRLMNQSYSFAPIFLPSHWPHQQLHEFTFPSYSTTPSSTLKSSPTLIFRIKSNSAAHQSQMFTINFH</sequence>
<name>A0AAP0JU12_9MAGN</name>
<accession>A0AAP0JU12</accession>
<dbReference type="EMBL" id="JBBNAG010000004">
    <property type="protein sequence ID" value="KAK9140241.1"/>
    <property type="molecule type" value="Genomic_DNA"/>
</dbReference>
<protein>
    <submittedName>
        <fullName evidence="2">Uncharacterized protein</fullName>
    </submittedName>
</protein>
<evidence type="ECO:0000313" key="2">
    <source>
        <dbReference type="EMBL" id="KAK9140241.1"/>
    </source>
</evidence>
<dbReference type="Proteomes" id="UP001419268">
    <property type="component" value="Unassembled WGS sequence"/>
</dbReference>
<dbReference type="PROSITE" id="PS51257">
    <property type="entry name" value="PROKAR_LIPOPROTEIN"/>
    <property type="match status" value="1"/>
</dbReference>
<keyword evidence="1" id="KW-0472">Membrane</keyword>
<proteinExistence type="predicted"/>
<keyword evidence="1" id="KW-0812">Transmembrane</keyword>
<dbReference type="AlphaFoldDB" id="A0AAP0JU12"/>